<dbReference type="REBASE" id="421088">
    <property type="entry name" value="Yre11967ORF4468P"/>
</dbReference>
<name>A0AB38G167_9ENTR</name>
<feature type="domain" description="Restriction endonuclease type II EcoRII C-terminal" evidence="1">
    <location>
        <begin position="234"/>
        <end position="404"/>
    </location>
</feature>
<keyword evidence="2" id="KW-0378">Hydrolase</keyword>
<reference evidence="2 3" key="1">
    <citation type="submission" date="2018-06" db="EMBL/GenBank/DDBJ databases">
        <authorList>
            <consortium name="Pathogen Informatics"/>
            <person name="Doyle S."/>
        </authorList>
    </citation>
    <scope>NUCLEOTIDE SEQUENCE [LARGE SCALE GENOMIC DNA]</scope>
    <source>
        <strain evidence="2 3">NCTC11967</strain>
    </source>
</reference>
<dbReference type="GO" id="GO:0009036">
    <property type="term" value="F:type II site-specific deoxyribonuclease activity"/>
    <property type="evidence" value="ECO:0007669"/>
    <property type="project" value="UniProtKB-EC"/>
</dbReference>
<proteinExistence type="predicted"/>
<protein>
    <submittedName>
        <fullName evidence="2">Type-2 restriction enzyme EcoRII</fullName>
        <ecNumber evidence="2">3.1.21.4</ecNumber>
    </submittedName>
</protein>
<evidence type="ECO:0000313" key="2">
    <source>
        <dbReference type="EMBL" id="SQA65438.1"/>
    </source>
</evidence>
<dbReference type="Proteomes" id="UP000251313">
    <property type="component" value="Unassembled WGS sequence"/>
</dbReference>
<accession>A0AB38G167</accession>
<dbReference type="Gene3D" id="3.40.91.80">
    <property type="match status" value="1"/>
</dbReference>
<dbReference type="SUPFAM" id="SSF52980">
    <property type="entry name" value="Restriction endonuclease-like"/>
    <property type="match status" value="1"/>
</dbReference>
<dbReference type="EC" id="3.1.21.4" evidence="2"/>
<dbReference type="AlphaFoldDB" id="A0AB38G167"/>
<organism evidence="2 3">
    <name type="scientific">Yokenella regensburgei</name>
    <dbReference type="NCBI Taxonomy" id="158877"/>
    <lineage>
        <taxon>Bacteria</taxon>
        <taxon>Pseudomonadati</taxon>
        <taxon>Pseudomonadota</taxon>
        <taxon>Gammaproteobacteria</taxon>
        <taxon>Enterobacterales</taxon>
        <taxon>Enterobacteriaceae</taxon>
        <taxon>Yokenella</taxon>
    </lineage>
</organism>
<comment type="caution">
    <text evidence="2">The sequence shown here is derived from an EMBL/GenBank/DDBJ whole genome shotgun (WGS) entry which is preliminary data.</text>
</comment>
<dbReference type="GO" id="GO:0009307">
    <property type="term" value="P:DNA restriction-modification system"/>
    <property type="evidence" value="ECO:0007669"/>
    <property type="project" value="InterPro"/>
</dbReference>
<dbReference type="GO" id="GO:0003677">
    <property type="term" value="F:DNA binding"/>
    <property type="evidence" value="ECO:0007669"/>
    <property type="project" value="InterPro"/>
</dbReference>
<evidence type="ECO:0000313" key="3">
    <source>
        <dbReference type="Proteomes" id="UP000251313"/>
    </source>
</evidence>
<dbReference type="Pfam" id="PF09019">
    <property type="entry name" value="EcoRII-C"/>
    <property type="match status" value="1"/>
</dbReference>
<dbReference type="InterPro" id="IPR038365">
    <property type="entry name" value="EcoRII_C_sf"/>
</dbReference>
<dbReference type="InterPro" id="IPR015109">
    <property type="entry name" value="Restrct_endonuc_II_EcoRII_C"/>
</dbReference>
<dbReference type="EMBL" id="UAVL01000021">
    <property type="protein sequence ID" value="SQA65438.1"/>
    <property type="molecule type" value="Genomic_DNA"/>
</dbReference>
<dbReference type="InterPro" id="IPR011335">
    <property type="entry name" value="Restrct_endonuc-II-like"/>
</dbReference>
<gene>
    <name evidence="2" type="primary">ecoRIIR</name>
    <name evidence="2" type="ORF">NCTC11967_04469</name>
</gene>
<dbReference type="RefSeq" id="WP_038255455.1">
    <property type="nucleotide sequence ID" value="NZ_UAVL01000021.1"/>
</dbReference>
<evidence type="ECO:0000259" key="1">
    <source>
        <dbReference type="Pfam" id="PF09019"/>
    </source>
</evidence>
<sequence length="410" mass="47244">MNQKLRDIFQAAAGKYLSAVDAEVTRSHQHEIGGLVKVGFGDVLGLPGKDETRELMCKMVYITDETGEPLIADDLVTWYDVRRKSKTRSPEYRLYYRENSVTESINEGDFLLITKLANSSLLMCFTPADSIIEAQLRELFGLSEQLDETFTPSNIGDKKLLLPVQILFEQLGISFESEQKTDKELLAFLLEHYPEGLPKSHVFSELARKRKPANPRKDPDEALMEWLTEEEHIFRTYERYLVSNRLRHGFGDDGSDVDTFIDFSLSVHNRRKSRMGFSFENHLGHLFNLHGLKFEKGSSKKTTENKSKPDFLFPSFDAYHDKNYDAEKLILLGAKTTCKDRWRQVLAEGDRLKTKYLVTIQPGISKAQLTEMRDKHLNLIVPFPLWETYPHDVHQELMSVKEFIELVASI</sequence>